<dbReference type="GO" id="GO:0003677">
    <property type="term" value="F:DNA binding"/>
    <property type="evidence" value="ECO:0007669"/>
    <property type="project" value="UniProtKB-KW"/>
</dbReference>
<dbReference type="CDD" id="cd00092">
    <property type="entry name" value="HTH_CRP"/>
    <property type="match status" value="1"/>
</dbReference>
<evidence type="ECO:0000256" key="2">
    <source>
        <dbReference type="ARBA" id="ARBA00023125"/>
    </source>
</evidence>
<dbReference type="InterPro" id="IPR018490">
    <property type="entry name" value="cNMP-bd_dom_sf"/>
</dbReference>
<dbReference type="SMART" id="SM00419">
    <property type="entry name" value="HTH_CRP"/>
    <property type="match status" value="1"/>
</dbReference>
<evidence type="ECO:0000313" key="5">
    <source>
        <dbReference type="EMBL" id="QKD83202.1"/>
    </source>
</evidence>
<dbReference type="Gene3D" id="1.10.10.10">
    <property type="entry name" value="Winged helix-like DNA-binding domain superfamily/Winged helix DNA-binding domain"/>
    <property type="match status" value="1"/>
</dbReference>
<feature type="domain" description="HTH crp-type" evidence="4">
    <location>
        <begin position="110"/>
        <end position="183"/>
    </location>
</feature>
<dbReference type="Proteomes" id="UP000505210">
    <property type="component" value="Chromosome"/>
</dbReference>
<dbReference type="InterPro" id="IPR012318">
    <property type="entry name" value="HTH_CRP"/>
</dbReference>
<dbReference type="GO" id="GO:0006355">
    <property type="term" value="P:regulation of DNA-templated transcription"/>
    <property type="evidence" value="ECO:0007669"/>
    <property type="project" value="InterPro"/>
</dbReference>
<evidence type="ECO:0000313" key="6">
    <source>
        <dbReference type="Proteomes" id="UP000505210"/>
    </source>
</evidence>
<dbReference type="SUPFAM" id="SSF51206">
    <property type="entry name" value="cAMP-binding domain-like"/>
    <property type="match status" value="1"/>
</dbReference>
<dbReference type="KEGG" id="theu:HPC62_14255"/>
<dbReference type="RefSeq" id="WP_172356716.1">
    <property type="nucleotide sequence ID" value="NZ_CP053661.1"/>
</dbReference>
<sequence>MGEPALQLVSSVRSFQRKDLLPLEPDSVWSIEQGIVRTLTWDEEGRTIGLGFWGQGDVLGLPLSPISPYQAECVTPVKVVKLSLESRHLQEGLIRRARKSEELLTIVHQPSVVMRLLQLLEWLTTHFGQPVPGGRSLDVLLTHQELAETISTTRVTVTRLLSQLEQEGKIERSQRNLTLLAPNS</sequence>
<proteinExistence type="predicted"/>
<dbReference type="InterPro" id="IPR036388">
    <property type="entry name" value="WH-like_DNA-bd_sf"/>
</dbReference>
<dbReference type="SUPFAM" id="SSF46785">
    <property type="entry name" value="Winged helix' DNA-binding domain"/>
    <property type="match status" value="1"/>
</dbReference>
<dbReference type="InterPro" id="IPR014710">
    <property type="entry name" value="RmlC-like_jellyroll"/>
</dbReference>
<organism evidence="5 6">
    <name type="scientific">Thermoleptolyngbya sichuanensis A183</name>
    <dbReference type="NCBI Taxonomy" id="2737172"/>
    <lineage>
        <taxon>Bacteria</taxon>
        <taxon>Bacillati</taxon>
        <taxon>Cyanobacteriota</taxon>
        <taxon>Cyanophyceae</taxon>
        <taxon>Oculatellales</taxon>
        <taxon>Oculatellaceae</taxon>
        <taxon>Thermoleptolyngbya</taxon>
        <taxon>Thermoleptolyngbya sichuanensis</taxon>
    </lineage>
</organism>
<dbReference type="InterPro" id="IPR036390">
    <property type="entry name" value="WH_DNA-bd_sf"/>
</dbReference>
<dbReference type="AlphaFoldDB" id="A0A6M8BB06"/>
<accession>A0A6M8BB06</accession>
<evidence type="ECO:0000256" key="3">
    <source>
        <dbReference type="ARBA" id="ARBA00023163"/>
    </source>
</evidence>
<keyword evidence="6" id="KW-1185">Reference proteome</keyword>
<evidence type="ECO:0000256" key="1">
    <source>
        <dbReference type="ARBA" id="ARBA00023015"/>
    </source>
</evidence>
<protein>
    <submittedName>
        <fullName evidence="5">Crp/Fnr family transcriptional regulator</fullName>
    </submittedName>
</protein>
<dbReference type="EMBL" id="CP053661">
    <property type="protein sequence ID" value="QKD83202.1"/>
    <property type="molecule type" value="Genomic_DNA"/>
</dbReference>
<evidence type="ECO:0000259" key="4">
    <source>
        <dbReference type="PROSITE" id="PS51063"/>
    </source>
</evidence>
<keyword evidence="3" id="KW-0804">Transcription</keyword>
<dbReference type="Pfam" id="PF13545">
    <property type="entry name" value="HTH_Crp_2"/>
    <property type="match status" value="1"/>
</dbReference>
<name>A0A6M8BB06_9CYAN</name>
<dbReference type="Gene3D" id="2.60.120.10">
    <property type="entry name" value="Jelly Rolls"/>
    <property type="match status" value="1"/>
</dbReference>
<dbReference type="PROSITE" id="PS51063">
    <property type="entry name" value="HTH_CRP_2"/>
    <property type="match status" value="1"/>
</dbReference>
<reference evidence="5 6" key="1">
    <citation type="submission" date="2020-05" db="EMBL/GenBank/DDBJ databases">
        <title>Complete genome sequence of of a novel Thermoleptolyngbya strain isolated from hot springs of Ganzi, Sichuan China.</title>
        <authorList>
            <person name="Tang J."/>
            <person name="Daroch M."/>
            <person name="Li L."/>
            <person name="Waleron K."/>
            <person name="Waleron M."/>
            <person name="Waleron M."/>
        </authorList>
    </citation>
    <scope>NUCLEOTIDE SEQUENCE [LARGE SCALE GENOMIC DNA]</scope>
    <source>
        <strain evidence="5 6">PKUAC-SCTA183</strain>
    </source>
</reference>
<keyword evidence="2" id="KW-0238">DNA-binding</keyword>
<gene>
    <name evidence="5" type="ORF">HPC62_14255</name>
</gene>
<keyword evidence="1" id="KW-0805">Transcription regulation</keyword>